<evidence type="ECO:0000313" key="2">
    <source>
        <dbReference type="Proteomes" id="UP000095282"/>
    </source>
</evidence>
<dbReference type="PANTHER" id="PTHR47629:SF8">
    <property type="entry name" value="PAN-3 DOMAIN-CONTAINING PROTEIN"/>
    <property type="match status" value="1"/>
</dbReference>
<evidence type="ECO:0000259" key="1">
    <source>
        <dbReference type="SMART" id="SM00605"/>
    </source>
</evidence>
<dbReference type="InterPro" id="IPR006583">
    <property type="entry name" value="PAN-3_domain"/>
</dbReference>
<dbReference type="eggNOG" id="ENOG502TI49">
    <property type="taxonomic scope" value="Eukaryota"/>
</dbReference>
<feature type="domain" description="PAN-3" evidence="1">
    <location>
        <begin position="293"/>
        <end position="426"/>
    </location>
</feature>
<sequence length="593" mass="68067">MCYLRLWQIQKSSFSVVRHIQDRSEGYMNEKVIEEPANFEYDHNNFWTDGRRATPDAFNVTDETLNGTTGYRWIVTPTEASDKLSCSFIVDRKIKPFGIYVYCSYLFIPDKATGRYKIGLKRTLTTCPKTPFTQEMVTETYSSRLVAYNYTITPYFPNQWKFDFNSYFQCPNDSFVSIRGPNRVCISVRTFQSPNFCQVQAAGAELCQQNRGIGLTGPYSLAEADVIGRLLIQKSIEEPADSQYKYINYWIDGTRATQWTFNVTDETLNGTTGYRWESNLGSAPEKNFCLQMLFLFYCLFSMINCIQSINPNLKMLEIWGEMEEPNYPLEEVKGSWETCLSLCYEQDNCLLVAETDYGCFLYGYSNFSRLLIHDKSTGRYKIGLKRTLTTCPKTIFAQEVVTETYSSRLVAYNYTITLSPPNQWKFDFNYYIQCPNDSFVSIRGPNRVCISVRAFKSPYFCQAQVAGVNLCEENRGIGLTGPYSSAERYLIGGYMSLKVNEEPVNFNYNYIDFWIDGSRVNQYSFSVTDETLSGTIGYGWNTGSILYGGNCVCLVLFDLGYVYTSYCYSTQVTSGQSFCMRGAVCRTQPIFYL</sequence>
<proteinExistence type="predicted"/>
<keyword evidence="2" id="KW-1185">Reference proteome</keyword>
<dbReference type="SMART" id="SM00605">
    <property type="entry name" value="CW"/>
    <property type="match status" value="1"/>
</dbReference>
<dbReference type="Pfam" id="PF08277">
    <property type="entry name" value="PAN_3"/>
    <property type="match status" value="1"/>
</dbReference>
<accession>A0A1I7TTL1</accession>
<dbReference type="Proteomes" id="UP000095282">
    <property type="component" value="Unplaced"/>
</dbReference>
<name>A0A1I7TTL1_9PELO</name>
<organism evidence="2 3">
    <name type="scientific">Caenorhabditis tropicalis</name>
    <dbReference type="NCBI Taxonomy" id="1561998"/>
    <lineage>
        <taxon>Eukaryota</taxon>
        <taxon>Metazoa</taxon>
        <taxon>Ecdysozoa</taxon>
        <taxon>Nematoda</taxon>
        <taxon>Chromadorea</taxon>
        <taxon>Rhabditida</taxon>
        <taxon>Rhabditina</taxon>
        <taxon>Rhabditomorpha</taxon>
        <taxon>Rhabditoidea</taxon>
        <taxon>Rhabditidae</taxon>
        <taxon>Peloderinae</taxon>
        <taxon>Caenorhabditis</taxon>
    </lineage>
</organism>
<dbReference type="PANTHER" id="PTHR47629">
    <property type="entry name" value="C-TYPE LECTIN-RELATED"/>
    <property type="match status" value="1"/>
</dbReference>
<dbReference type="AlphaFoldDB" id="A0A1I7TTL1"/>
<protein>
    <submittedName>
        <fullName evidence="3">CW domain-containing protein</fullName>
    </submittedName>
</protein>
<reference evidence="3" key="1">
    <citation type="submission" date="2016-11" db="UniProtKB">
        <authorList>
            <consortium name="WormBaseParasite"/>
        </authorList>
    </citation>
    <scope>IDENTIFICATION</scope>
</reference>
<dbReference type="WBParaSite" id="Csp11.Scaffold629.g11653.t2">
    <property type="protein sequence ID" value="Csp11.Scaffold629.g11653.t2"/>
    <property type="gene ID" value="Csp11.Scaffold629.g11653"/>
</dbReference>
<evidence type="ECO:0000313" key="3">
    <source>
        <dbReference type="WBParaSite" id="Csp11.Scaffold629.g11653.t2"/>
    </source>
</evidence>